<protein>
    <recommendedName>
        <fullName evidence="1">DUF6242 domain-containing protein</fullName>
    </recommendedName>
</protein>
<dbReference type="SUPFAM" id="SSF50939">
    <property type="entry name" value="Sialidases"/>
    <property type="match status" value="1"/>
</dbReference>
<feature type="domain" description="DUF6242" evidence="1">
    <location>
        <begin position="256"/>
        <end position="361"/>
    </location>
</feature>
<accession>A0A382D2T7</accession>
<dbReference type="AlphaFoldDB" id="A0A382D2T7"/>
<evidence type="ECO:0000259" key="1">
    <source>
        <dbReference type="Pfam" id="PF25852"/>
    </source>
</evidence>
<dbReference type="InterPro" id="IPR036278">
    <property type="entry name" value="Sialidase_sf"/>
</dbReference>
<name>A0A382D2T7_9ZZZZ</name>
<dbReference type="Pfam" id="PF25852">
    <property type="entry name" value="DUF6242_C"/>
    <property type="match status" value="1"/>
</dbReference>
<dbReference type="InterPro" id="IPR058667">
    <property type="entry name" value="DUF6242_C"/>
</dbReference>
<gene>
    <name evidence="2" type="ORF">METZ01_LOCUS184885</name>
</gene>
<dbReference type="EMBL" id="UINC01037083">
    <property type="protein sequence ID" value="SVB32031.1"/>
    <property type="molecule type" value="Genomic_DNA"/>
</dbReference>
<sequence length="554" mass="59841">MKQLLIILSFLLLSSSLFGQSEETCYVAAHSKDSKEFDPTLLSNISISLISEFLKEVEPLPPAGISMDACVYQIDAVKVKETTFVTFKGKNLNSFGDSKLSGPDGFQESLLKALYRALEDKRKLICDTYGEFIEKCGGVVKKIPAEKIETIREMKNKYDLFGKRIAVLDTRIERMNSGAVKVVTNPHSIGFGGLYYIVFPPEHSGVKANIIALVGGKWFPTGAHKVGFFASEETCYDEPVVLKIEKDKTKGLFVAVGDNGTILTSPDGTTWTQRTSPPGPFGARVHLYDVTYGNGLFVTVGGDNGTILTSPDGTTWAKRNSGTSNDLYGVTYGNGLFVTVGEYGTFLTSPDGTTWTKSPSDASATAAGPPGPAHRIYYGNGLFVTYGTKGKIHTSPDGTTWTERTCYYGASPCHNAEYGTPQDLEDLHGLTYGNGLFVAVGDNGTILTSPDGTTWAKRNSGTSEEFLGVTYGNGIFLTIGLDGNILISPDGTTWTEGSYENSYSYGFFKAATYGNGLFVTVSKNGTIQTSPDGTTWTERTSGISGWLREVIYSQ</sequence>
<reference evidence="2" key="1">
    <citation type="submission" date="2018-05" db="EMBL/GenBank/DDBJ databases">
        <authorList>
            <person name="Lanie J.A."/>
            <person name="Ng W.-L."/>
            <person name="Kazmierczak K.M."/>
            <person name="Andrzejewski T.M."/>
            <person name="Davidsen T.M."/>
            <person name="Wayne K.J."/>
            <person name="Tettelin H."/>
            <person name="Glass J.I."/>
            <person name="Rusch D."/>
            <person name="Podicherti R."/>
            <person name="Tsui H.-C.T."/>
            <person name="Winkler M.E."/>
        </authorList>
    </citation>
    <scope>NUCLEOTIDE SEQUENCE</scope>
</reference>
<organism evidence="2">
    <name type="scientific">marine metagenome</name>
    <dbReference type="NCBI Taxonomy" id="408172"/>
    <lineage>
        <taxon>unclassified sequences</taxon>
        <taxon>metagenomes</taxon>
        <taxon>ecological metagenomes</taxon>
    </lineage>
</organism>
<proteinExistence type="predicted"/>
<evidence type="ECO:0000313" key="2">
    <source>
        <dbReference type="EMBL" id="SVB32031.1"/>
    </source>
</evidence>